<dbReference type="EMBL" id="BGZK01000940">
    <property type="protein sequence ID" value="GBP65815.1"/>
    <property type="molecule type" value="Genomic_DNA"/>
</dbReference>
<dbReference type="AlphaFoldDB" id="A0A4C1XUG9"/>
<protein>
    <submittedName>
        <fullName evidence="2">Uncharacterized protein</fullName>
    </submittedName>
</protein>
<gene>
    <name evidence="2" type="ORF">EVAR_52944_1</name>
</gene>
<proteinExistence type="predicted"/>
<feature type="region of interest" description="Disordered" evidence="1">
    <location>
        <begin position="1"/>
        <end position="21"/>
    </location>
</feature>
<feature type="compositionally biased region" description="Polar residues" evidence="1">
    <location>
        <begin position="1"/>
        <end position="13"/>
    </location>
</feature>
<evidence type="ECO:0000256" key="1">
    <source>
        <dbReference type="SAM" id="MobiDB-lite"/>
    </source>
</evidence>
<reference evidence="2 3" key="1">
    <citation type="journal article" date="2019" name="Commun. Biol.">
        <title>The bagworm genome reveals a unique fibroin gene that provides high tensile strength.</title>
        <authorList>
            <person name="Kono N."/>
            <person name="Nakamura H."/>
            <person name="Ohtoshi R."/>
            <person name="Tomita M."/>
            <person name="Numata K."/>
            <person name="Arakawa K."/>
        </authorList>
    </citation>
    <scope>NUCLEOTIDE SEQUENCE [LARGE SCALE GENOMIC DNA]</scope>
</reference>
<evidence type="ECO:0000313" key="2">
    <source>
        <dbReference type="EMBL" id="GBP65815.1"/>
    </source>
</evidence>
<keyword evidence="3" id="KW-1185">Reference proteome</keyword>
<dbReference type="Proteomes" id="UP000299102">
    <property type="component" value="Unassembled WGS sequence"/>
</dbReference>
<sequence>MPVLNDTVTSSRPKTLKSDMTRHGTSYLTKLKLNLIGYFAHSEKRKPDVVHILTPVTPLISLIRLPKQIHQGTSTARSRRTQYTASLAAISDKKVIRTEVSQLKLRVNEPQFNMSAFAFELFYKIERLGLGHAGLNAAWELLMTVVPRNGGMIELKGILRVKTYEALKRPLTNSGNRLLARSQITSHHGVVGPEPNERASSSARDNSLGYVNPSCVSASVTEIDVEQYPGCPSVRRRRSSFFLSATIVQRSGLFASPLIASFVRIMSRCGLLIKRLSKSFLNHVSANDCACVDLLENPDPHPFYPCSMRYIEVTYLAVGMEETQLELARLHRINRLVQSFDCSKRSL</sequence>
<comment type="caution">
    <text evidence="2">The sequence shown here is derived from an EMBL/GenBank/DDBJ whole genome shotgun (WGS) entry which is preliminary data.</text>
</comment>
<organism evidence="2 3">
    <name type="scientific">Eumeta variegata</name>
    <name type="common">Bagworm moth</name>
    <name type="synonym">Eumeta japonica</name>
    <dbReference type="NCBI Taxonomy" id="151549"/>
    <lineage>
        <taxon>Eukaryota</taxon>
        <taxon>Metazoa</taxon>
        <taxon>Ecdysozoa</taxon>
        <taxon>Arthropoda</taxon>
        <taxon>Hexapoda</taxon>
        <taxon>Insecta</taxon>
        <taxon>Pterygota</taxon>
        <taxon>Neoptera</taxon>
        <taxon>Endopterygota</taxon>
        <taxon>Lepidoptera</taxon>
        <taxon>Glossata</taxon>
        <taxon>Ditrysia</taxon>
        <taxon>Tineoidea</taxon>
        <taxon>Psychidae</taxon>
        <taxon>Oiketicinae</taxon>
        <taxon>Eumeta</taxon>
    </lineage>
</organism>
<name>A0A4C1XUG9_EUMVA</name>
<evidence type="ECO:0000313" key="3">
    <source>
        <dbReference type="Proteomes" id="UP000299102"/>
    </source>
</evidence>
<accession>A0A4C1XUG9</accession>